<protein>
    <submittedName>
        <fullName evidence="1">Uncharacterized protein</fullName>
    </submittedName>
</protein>
<organism evidence="1 2">
    <name type="scientific">Brachionus plicatilis</name>
    <name type="common">Marine rotifer</name>
    <name type="synonym">Brachionus muelleri</name>
    <dbReference type="NCBI Taxonomy" id="10195"/>
    <lineage>
        <taxon>Eukaryota</taxon>
        <taxon>Metazoa</taxon>
        <taxon>Spiralia</taxon>
        <taxon>Gnathifera</taxon>
        <taxon>Rotifera</taxon>
        <taxon>Eurotatoria</taxon>
        <taxon>Monogononta</taxon>
        <taxon>Pseudotrocha</taxon>
        <taxon>Ploima</taxon>
        <taxon>Brachionidae</taxon>
        <taxon>Brachionus</taxon>
    </lineage>
</organism>
<keyword evidence="2" id="KW-1185">Reference proteome</keyword>
<evidence type="ECO:0000313" key="2">
    <source>
        <dbReference type="Proteomes" id="UP000276133"/>
    </source>
</evidence>
<dbReference type="AlphaFoldDB" id="A0A3M7PRT0"/>
<name>A0A3M7PRT0_BRAPC</name>
<sequence length="61" mass="7391">MPFEHLEDWLRLKWIQQQNVRTSFFFSIWLTNTCCVVCTNTQYCKTDVSVLILKRLSKTIY</sequence>
<reference evidence="1 2" key="1">
    <citation type="journal article" date="2018" name="Sci. Rep.">
        <title>Genomic signatures of local adaptation to the degree of environmental predictability in rotifers.</title>
        <authorList>
            <person name="Franch-Gras L."/>
            <person name="Hahn C."/>
            <person name="Garcia-Roger E.M."/>
            <person name="Carmona M.J."/>
            <person name="Serra M."/>
            <person name="Gomez A."/>
        </authorList>
    </citation>
    <scope>NUCLEOTIDE SEQUENCE [LARGE SCALE GENOMIC DNA]</scope>
    <source>
        <strain evidence="1">HYR1</strain>
    </source>
</reference>
<gene>
    <name evidence="1" type="ORF">BpHYR1_028712</name>
</gene>
<evidence type="ECO:0000313" key="1">
    <source>
        <dbReference type="EMBL" id="RNA01816.1"/>
    </source>
</evidence>
<comment type="caution">
    <text evidence="1">The sequence shown here is derived from an EMBL/GenBank/DDBJ whole genome shotgun (WGS) entry which is preliminary data.</text>
</comment>
<accession>A0A3M7PRT0</accession>
<proteinExistence type="predicted"/>
<dbReference type="Proteomes" id="UP000276133">
    <property type="component" value="Unassembled WGS sequence"/>
</dbReference>
<dbReference type="EMBL" id="REGN01009159">
    <property type="protein sequence ID" value="RNA01816.1"/>
    <property type="molecule type" value="Genomic_DNA"/>
</dbReference>